<dbReference type="PANTHER" id="PTHR48420:SF1">
    <property type="entry name" value="NON-HAEM DIOXYGENASE N-TERMINAL DOMAIN-CONTAINING PROTEIN"/>
    <property type="match status" value="1"/>
</dbReference>
<accession>A0A6A6FQL3</accession>
<dbReference type="Gene3D" id="2.60.120.330">
    <property type="entry name" value="B-lactam Antibiotic, Isopenicillin N Synthase, Chain"/>
    <property type="match status" value="1"/>
</dbReference>
<evidence type="ECO:0000313" key="2">
    <source>
        <dbReference type="Proteomes" id="UP000799539"/>
    </source>
</evidence>
<protein>
    <recommendedName>
        <fullName evidence="3">Non-haem dioxygenase N-terminal domain-containing protein</fullName>
    </recommendedName>
</protein>
<dbReference type="Proteomes" id="UP000799539">
    <property type="component" value="Unassembled WGS sequence"/>
</dbReference>
<keyword evidence="2" id="KW-1185">Reference proteome</keyword>
<dbReference type="InterPro" id="IPR027443">
    <property type="entry name" value="IPNS-like_sf"/>
</dbReference>
<gene>
    <name evidence="1" type="ORF">CERZMDRAFT_35639</name>
</gene>
<dbReference type="EMBL" id="ML992666">
    <property type="protein sequence ID" value="KAF2215498.1"/>
    <property type="molecule type" value="Genomic_DNA"/>
</dbReference>
<proteinExistence type="predicted"/>
<name>A0A6A6FQL3_9PEZI</name>
<reference evidence="1" key="1">
    <citation type="journal article" date="2020" name="Stud. Mycol.">
        <title>101 Dothideomycetes genomes: a test case for predicting lifestyles and emergence of pathogens.</title>
        <authorList>
            <person name="Haridas S."/>
            <person name="Albert R."/>
            <person name="Binder M."/>
            <person name="Bloem J."/>
            <person name="Labutti K."/>
            <person name="Salamov A."/>
            <person name="Andreopoulos B."/>
            <person name="Baker S."/>
            <person name="Barry K."/>
            <person name="Bills G."/>
            <person name="Bluhm B."/>
            <person name="Cannon C."/>
            <person name="Castanera R."/>
            <person name="Culley D."/>
            <person name="Daum C."/>
            <person name="Ezra D."/>
            <person name="Gonzalez J."/>
            <person name="Henrissat B."/>
            <person name="Kuo A."/>
            <person name="Liang C."/>
            <person name="Lipzen A."/>
            <person name="Lutzoni F."/>
            <person name="Magnuson J."/>
            <person name="Mondo S."/>
            <person name="Nolan M."/>
            <person name="Ohm R."/>
            <person name="Pangilinan J."/>
            <person name="Park H.-J."/>
            <person name="Ramirez L."/>
            <person name="Alfaro M."/>
            <person name="Sun H."/>
            <person name="Tritt A."/>
            <person name="Yoshinaga Y."/>
            <person name="Zwiers L.-H."/>
            <person name="Turgeon B."/>
            <person name="Goodwin S."/>
            <person name="Spatafora J."/>
            <person name="Crous P."/>
            <person name="Grigoriev I."/>
        </authorList>
    </citation>
    <scope>NUCLEOTIDE SEQUENCE</scope>
    <source>
        <strain evidence="1">SCOH1-5</strain>
    </source>
</reference>
<dbReference type="PANTHER" id="PTHR48420">
    <property type="entry name" value="NON-HAEM DIOXYGENASE N-TERMINAL DOMAIN-CONTAINING PROTEIN"/>
    <property type="match status" value="1"/>
</dbReference>
<evidence type="ECO:0000313" key="1">
    <source>
        <dbReference type="EMBL" id="KAF2215498.1"/>
    </source>
</evidence>
<evidence type="ECO:0008006" key="3">
    <source>
        <dbReference type="Google" id="ProtNLM"/>
    </source>
</evidence>
<organism evidence="1 2">
    <name type="scientific">Cercospora zeae-maydis SCOH1-5</name>
    <dbReference type="NCBI Taxonomy" id="717836"/>
    <lineage>
        <taxon>Eukaryota</taxon>
        <taxon>Fungi</taxon>
        <taxon>Dikarya</taxon>
        <taxon>Ascomycota</taxon>
        <taxon>Pezizomycotina</taxon>
        <taxon>Dothideomycetes</taxon>
        <taxon>Dothideomycetidae</taxon>
        <taxon>Mycosphaerellales</taxon>
        <taxon>Mycosphaerellaceae</taxon>
        <taxon>Cercospora</taxon>
    </lineage>
</organism>
<dbReference type="AlphaFoldDB" id="A0A6A6FQL3"/>
<dbReference type="SUPFAM" id="SSF51197">
    <property type="entry name" value="Clavaminate synthase-like"/>
    <property type="match status" value="1"/>
</dbReference>
<dbReference type="OrthoDB" id="438224at2759"/>
<sequence length="384" mass="42065">MGSIAREDHVSVGLNGRTSGGGAVSVSLQELHNGSVSLETLEKAFGPESLGIIVVRDLPREFVGLRRKVLSYASYLAGLEDEELAKVEIPEARYNVGWSCGKEKLDNGQFDTFKGSYYAQPIHSADGKLEAKARELYPHCPDMTSPNVWPSEEALPGFEQIFEQLCRLIVDVAGLVARSCDRYGVAKLEGYPDGTLENIVRGSVSTKARLLHYFPPPSPKAGTEAGETKGDDDWCGTHMDLGALTGLTSNMFIDETANSPDAKKAKRDENGLLADLAELEKHPDPKAGLWIKDRAGRTTQVDIPRDCLAFQTGEALQLITRGKFRAVPHFVRGPASVVGDDGTERKIARNTLAVFTQPNLWEIVDEQEKLDFSGLAKRVFEKTY</sequence>